<name>A0ABV9FGA0_9BACL</name>
<feature type="transmembrane region" description="Helical" evidence="1">
    <location>
        <begin position="86"/>
        <end position="106"/>
    </location>
</feature>
<reference evidence="3" key="1">
    <citation type="journal article" date="2019" name="Int. J. Syst. Evol. Microbiol.">
        <title>The Global Catalogue of Microorganisms (GCM) 10K type strain sequencing project: providing services to taxonomists for standard genome sequencing and annotation.</title>
        <authorList>
            <consortium name="The Broad Institute Genomics Platform"/>
            <consortium name="The Broad Institute Genome Sequencing Center for Infectious Disease"/>
            <person name="Wu L."/>
            <person name="Ma J."/>
        </authorList>
    </citation>
    <scope>NUCLEOTIDE SEQUENCE [LARGE SCALE GENOMIC DNA]</scope>
    <source>
        <strain evidence="3">CCUG 49571</strain>
    </source>
</reference>
<feature type="transmembrane region" description="Helical" evidence="1">
    <location>
        <begin position="112"/>
        <end position="129"/>
    </location>
</feature>
<feature type="transmembrane region" description="Helical" evidence="1">
    <location>
        <begin position="29"/>
        <end position="49"/>
    </location>
</feature>
<keyword evidence="1" id="KW-0472">Membrane</keyword>
<gene>
    <name evidence="2" type="ORF">ACFO3S_12685</name>
</gene>
<keyword evidence="1" id="KW-1133">Transmembrane helix</keyword>
<keyword evidence="1" id="KW-0812">Transmembrane</keyword>
<feature type="transmembrane region" description="Helical" evidence="1">
    <location>
        <begin position="61"/>
        <end position="79"/>
    </location>
</feature>
<dbReference type="EMBL" id="JBHSEP010000008">
    <property type="protein sequence ID" value="MFC4599099.1"/>
    <property type="molecule type" value="Genomic_DNA"/>
</dbReference>
<proteinExistence type="predicted"/>
<evidence type="ECO:0000256" key="1">
    <source>
        <dbReference type="SAM" id="Phobius"/>
    </source>
</evidence>
<dbReference type="Proteomes" id="UP001596028">
    <property type="component" value="Unassembled WGS sequence"/>
</dbReference>
<evidence type="ECO:0000313" key="3">
    <source>
        <dbReference type="Proteomes" id="UP001596028"/>
    </source>
</evidence>
<dbReference type="RefSeq" id="WP_378096249.1">
    <property type="nucleotide sequence ID" value="NZ_JBHSEP010000008.1"/>
</dbReference>
<feature type="transmembrane region" description="Helical" evidence="1">
    <location>
        <begin position="136"/>
        <end position="153"/>
    </location>
</feature>
<sequence length="208" mass="22524">MSPLYGAAFLWLVATILWWSGWREESTDALPQWAVGLFLALWPLAWLGQLPVTETVSVNGASVWTMLSVLAIACLIPAARRWTAVSGGLLIGSLSILAARLTFLPSGYSPEASSWAIAAWVGWLVALLFRSVSEQVLAISVGLGLNAAAFAFLRSQDALPAMRAEDSMQAWWIALFSARLWTIGLRAAGVLGRKWALKLNGRRGGQRS</sequence>
<comment type="caution">
    <text evidence="2">The sequence shown here is derived from an EMBL/GenBank/DDBJ whole genome shotgun (WGS) entry which is preliminary data.</text>
</comment>
<evidence type="ECO:0000313" key="2">
    <source>
        <dbReference type="EMBL" id="MFC4599099.1"/>
    </source>
</evidence>
<feature type="transmembrane region" description="Helical" evidence="1">
    <location>
        <begin position="173"/>
        <end position="192"/>
    </location>
</feature>
<protein>
    <submittedName>
        <fullName evidence="2">Uncharacterized protein</fullName>
    </submittedName>
</protein>
<keyword evidence="3" id="KW-1185">Reference proteome</keyword>
<organism evidence="2 3">
    <name type="scientific">Cohnella hongkongensis</name>
    <dbReference type="NCBI Taxonomy" id="178337"/>
    <lineage>
        <taxon>Bacteria</taxon>
        <taxon>Bacillati</taxon>
        <taxon>Bacillota</taxon>
        <taxon>Bacilli</taxon>
        <taxon>Bacillales</taxon>
        <taxon>Paenibacillaceae</taxon>
        <taxon>Cohnella</taxon>
    </lineage>
</organism>
<feature type="transmembrane region" description="Helical" evidence="1">
    <location>
        <begin position="6"/>
        <end position="22"/>
    </location>
</feature>
<accession>A0ABV9FGA0</accession>